<dbReference type="EMBL" id="VFOZ01000001">
    <property type="protein sequence ID" value="TQL96009.1"/>
    <property type="molecule type" value="Genomic_DNA"/>
</dbReference>
<dbReference type="AlphaFoldDB" id="A0A543CFY3"/>
<keyword evidence="1" id="KW-0472">Membrane</keyword>
<keyword evidence="1" id="KW-1133">Transmembrane helix</keyword>
<reference evidence="2 3" key="1">
    <citation type="submission" date="2019-06" db="EMBL/GenBank/DDBJ databases">
        <title>Sequencing the genomes of 1000 actinobacteria strains.</title>
        <authorList>
            <person name="Klenk H.-P."/>
        </authorList>
    </citation>
    <scope>NUCLEOTIDE SEQUENCE [LARGE SCALE GENOMIC DNA]</scope>
    <source>
        <strain evidence="2 3">DSM 102200</strain>
    </source>
</reference>
<evidence type="ECO:0000256" key="1">
    <source>
        <dbReference type="SAM" id="Phobius"/>
    </source>
</evidence>
<organism evidence="2 3">
    <name type="scientific">Actinoallomurus bryophytorum</name>
    <dbReference type="NCBI Taxonomy" id="1490222"/>
    <lineage>
        <taxon>Bacteria</taxon>
        <taxon>Bacillati</taxon>
        <taxon>Actinomycetota</taxon>
        <taxon>Actinomycetes</taxon>
        <taxon>Streptosporangiales</taxon>
        <taxon>Thermomonosporaceae</taxon>
        <taxon>Actinoallomurus</taxon>
    </lineage>
</organism>
<comment type="caution">
    <text evidence="2">The sequence shown here is derived from an EMBL/GenBank/DDBJ whole genome shotgun (WGS) entry which is preliminary data.</text>
</comment>
<proteinExistence type="predicted"/>
<sequence length="399" mass="43894">MPRRDPRPTSTRIEAIDLIKCVPRVPEISEDAIRIASGIACYVVCGLLIFCTVSSIVWRIIFVVLAAGPSIGIVYAMSGGATAEAAHGFLLIILRRRLTVNKAPRGKTVPASSVVAHTLACEETEHAKHCREQGSPGNDPTLDVRYHLVIATYKINGNRQAIAFADGSSISSHPEKKIITSQVDERWLRSNGEDEPRAAAALYELIDVLYDQGPEATIEATRERLGSHHLDRDIDRALEAAMWWQLAEEQAPHLVSLTDSGRDWHLASAEAEAQRIAERKRMSRPSRKGSRSQTFNINGGIFSYAEGDISGNQQKVEYVQLSDEQVLSYIKDVLRSSEIPWSDPELVEARRVMSNAVAERDPHKPGLTQAISKLASICGDIVVGVLGNGAYQLLIQNFL</sequence>
<keyword evidence="1" id="KW-0812">Transmembrane</keyword>
<accession>A0A543CFY3</accession>
<gene>
    <name evidence="2" type="ORF">FB559_1526</name>
</gene>
<protein>
    <submittedName>
        <fullName evidence="2">Uncharacterized protein</fullName>
    </submittedName>
</protein>
<feature type="transmembrane region" description="Helical" evidence="1">
    <location>
        <begin position="39"/>
        <end position="67"/>
    </location>
</feature>
<name>A0A543CFY3_9ACTN</name>
<evidence type="ECO:0000313" key="2">
    <source>
        <dbReference type="EMBL" id="TQL96009.1"/>
    </source>
</evidence>
<evidence type="ECO:0000313" key="3">
    <source>
        <dbReference type="Proteomes" id="UP000316096"/>
    </source>
</evidence>
<feature type="transmembrane region" description="Helical" evidence="1">
    <location>
        <begin position="73"/>
        <end position="94"/>
    </location>
</feature>
<dbReference type="Proteomes" id="UP000316096">
    <property type="component" value="Unassembled WGS sequence"/>
</dbReference>
<keyword evidence="3" id="KW-1185">Reference proteome</keyword>